<dbReference type="EMBL" id="MN740002">
    <property type="protein sequence ID" value="QHT82493.1"/>
    <property type="molecule type" value="Genomic_DNA"/>
</dbReference>
<dbReference type="AlphaFoldDB" id="A0A6C0HRG9"/>
<protein>
    <recommendedName>
        <fullName evidence="1">C2H2-type domain-containing protein</fullName>
    </recommendedName>
</protein>
<sequence length="316" mass="37048">MTTDDNDIKAKFCSRFYCKFCDYGTSKKSSFDTHNDSKRHKYNALTTNDNDFKPKICLKHSCEKCDKQYNDRAGLWRHKKKCNYENEPQAKNEMIFINPPPDELTLKEMFIKVVEQNQAILLENQEMRKLLQETIPKIGNTTNNTTNNNTNNFNLQFFLNEQCKDALNIMDFINQLQLKTSDLDMVGRLGYSEGISKLFIRGLKELDIFKRPIHCSDLKREVIYVKDKDSWEKDSDEKKKMKNAIKYIAAKNFKQIHEWQEENPDSNDYDSKKNTDYNQIVLHSMGGATPEEDENNYNKIIRNVAKESVIDKSIAK</sequence>
<dbReference type="InterPro" id="IPR013087">
    <property type="entry name" value="Znf_C2H2_type"/>
</dbReference>
<reference evidence="2" key="1">
    <citation type="journal article" date="2020" name="Nature">
        <title>Giant virus diversity and host interactions through global metagenomics.</title>
        <authorList>
            <person name="Schulz F."/>
            <person name="Roux S."/>
            <person name="Paez-Espino D."/>
            <person name="Jungbluth S."/>
            <person name="Walsh D.A."/>
            <person name="Denef V.J."/>
            <person name="McMahon K.D."/>
            <person name="Konstantinidis K.T."/>
            <person name="Eloe-Fadrosh E.A."/>
            <person name="Kyrpides N.C."/>
            <person name="Woyke T."/>
        </authorList>
    </citation>
    <scope>NUCLEOTIDE SEQUENCE</scope>
    <source>
        <strain evidence="2">GVMAG-M-3300023184-165</strain>
    </source>
</reference>
<organism evidence="2">
    <name type="scientific">viral metagenome</name>
    <dbReference type="NCBI Taxonomy" id="1070528"/>
    <lineage>
        <taxon>unclassified sequences</taxon>
        <taxon>metagenomes</taxon>
        <taxon>organismal metagenomes</taxon>
    </lineage>
</organism>
<proteinExistence type="predicted"/>
<name>A0A6C0HRG9_9ZZZZ</name>
<dbReference type="SMART" id="SM00355">
    <property type="entry name" value="ZnF_C2H2"/>
    <property type="match status" value="2"/>
</dbReference>
<dbReference type="PROSITE" id="PS50157">
    <property type="entry name" value="ZINC_FINGER_C2H2_2"/>
    <property type="match status" value="1"/>
</dbReference>
<accession>A0A6C0HRG9</accession>
<evidence type="ECO:0000259" key="1">
    <source>
        <dbReference type="PROSITE" id="PS50157"/>
    </source>
</evidence>
<evidence type="ECO:0000313" key="2">
    <source>
        <dbReference type="EMBL" id="QHT82493.1"/>
    </source>
</evidence>
<feature type="domain" description="C2H2-type" evidence="1">
    <location>
        <begin position="60"/>
        <end position="88"/>
    </location>
</feature>